<reference evidence="1 2" key="1">
    <citation type="submission" date="2019-11" db="EMBL/GenBank/DDBJ databases">
        <title>Comparative genomics of hydrocarbon-degrading Desulfosarcina strains.</title>
        <authorList>
            <person name="Watanabe M."/>
            <person name="Kojima H."/>
            <person name="Fukui M."/>
        </authorList>
    </citation>
    <scope>NUCLEOTIDE SEQUENCE [LARGE SCALE GENOMIC DNA]</scope>
    <source>
        <strain evidence="2">oXyS1</strain>
    </source>
</reference>
<gene>
    <name evidence="1" type="ORF">DSCOOX_33340</name>
</gene>
<dbReference type="Proteomes" id="UP000422108">
    <property type="component" value="Chromosome"/>
</dbReference>
<protein>
    <recommendedName>
        <fullName evidence="3">Oxidoreductase molybdopterin-binding domain-containing protein</fullName>
    </recommendedName>
</protein>
<dbReference type="SUPFAM" id="SSF56524">
    <property type="entry name" value="Oxidoreductase molybdopterin-binding domain"/>
    <property type="match status" value="2"/>
</dbReference>
<evidence type="ECO:0000313" key="2">
    <source>
        <dbReference type="Proteomes" id="UP000422108"/>
    </source>
</evidence>
<evidence type="ECO:0008006" key="3">
    <source>
        <dbReference type="Google" id="ProtNLM"/>
    </source>
</evidence>
<dbReference type="AlphaFoldDB" id="A0A5K8ADT4"/>
<organism evidence="1 2">
    <name type="scientific">Desulfosarcina ovata subsp. ovata</name>
    <dbReference type="NCBI Taxonomy" id="2752305"/>
    <lineage>
        <taxon>Bacteria</taxon>
        <taxon>Pseudomonadati</taxon>
        <taxon>Thermodesulfobacteriota</taxon>
        <taxon>Desulfobacteria</taxon>
        <taxon>Desulfobacterales</taxon>
        <taxon>Desulfosarcinaceae</taxon>
        <taxon>Desulfosarcina</taxon>
    </lineage>
</organism>
<proteinExistence type="predicted"/>
<name>A0A5K8ADT4_9BACT</name>
<dbReference type="InterPro" id="IPR036374">
    <property type="entry name" value="OxRdtase_Mopterin-bd_sf"/>
</dbReference>
<sequence length="325" mass="35750">MLGFGLCRAAERRISISGSVRHPLEVTQAMLEKLAAAEVHLNEICTDGEFRGVFKLLGVPLRDILSLSGIEKKHTDFDSPVDLAVRVTSSNGQSVVLSWGELYYKSTAEVIVAISAHPIFPNKSIDKFKDKDAYHHMMDILKREIRFPKLVVPSDRYADRSIEAITAIEVVDRCSDVGADPSPEPYSPQVTVGGEGRQPVTFEDFSEGEFITATVHVVGDGKGYHGTHTYSGIPLKTVIEQARVKADVNTVFIVSAPDAHRVLVSWGELFLNPHGDRIILARKEDGKPITRNGKFILIPADDLMADRQVKSVKCIEAVSMESGNQ</sequence>
<dbReference type="RefSeq" id="WP_155311239.1">
    <property type="nucleotide sequence ID" value="NZ_AP021879.1"/>
</dbReference>
<accession>A0A5K8ADT4</accession>
<keyword evidence="2" id="KW-1185">Reference proteome</keyword>
<dbReference type="Gene3D" id="3.90.420.10">
    <property type="entry name" value="Oxidoreductase, molybdopterin-binding domain"/>
    <property type="match status" value="1"/>
</dbReference>
<evidence type="ECO:0000313" key="1">
    <source>
        <dbReference type="EMBL" id="BBO90154.1"/>
    </source>
</evidence>
<dbReference type="EMBL" id="AP021879">
    <property type="protein sequence ID" value="BBO90154.1"/>
    <property type="molecule type" value="Genomic_DNA"/>
</dbReference>